<keyword evidence="3" id="KW-1133">Transmembrane helix</keyword>
<dbReference type="EMBL" id="JABBCP010000002">
    <property type="protein sequence ID" value="NMF55571.1"/>
    <property type="molecule type" value="Genomic_DNA"/>
</dbReference>
<proteinExistence type="predicted"/>
<feature type="compositionally biased region" description="Low complexity" evidence="2">
    <location>
        <begin position="439"/>
        <end position="462"/>
    </location>
</feature>
<dbReference type="InterPro" id="IPR019734">
    <property type="entry name" value="TPR_rpt"/>
</dbReference>
<dbReference type="Proteomes" id="UP000546970">
    <property type="component" value="Unassembled WGS sequence"/>
</dbReference>
<dbReference type="SMART" id="SM00028">
    <property type="entry name" value="TPR"/>
    <property type="match status" value="3"/>
</dbReference>
<name>A0A7X9UBQ7_9ACTN</name>
<dbReference type="InterPro" id="IPR011990">
    <property type="entry name" value="TPR-like_helical_dom_sf"/>
</dbReference>
<evidence type="ECO:0000256" key="1">
    <source>
        <dbReference type="PROSITE-ProRule" id="PRU00339"/>
    </source>
</evidence>
<evidence type="ECO:0000256" key="2">
    <source>
        <dbReference type="SAM" id="MobiDB-lite"/>
    </source>
</evidence>
<dbReference type="SUPFAM" id="SSF48452">
    <property type="entry name" value="TPR-like"/>
    <property type="match status" value="1"/>
</dbReference>
<dbReference type="Pfam" id="PF13432">
    <property type="entry name" value="TPR_16"/>
    <property type="match status" value="2"/>
</dbReference>
<keyword evidence="1" id="KW-0802">TPR repeat</keyword>
<protein>
    <submittedName>
        <fullName evidence="4">Tetratricopeptide repeat protein</fullName>
    </submittedName>
</protein>
<dbReference type="Gene3D" id="1.25.40.10">
    <property type="entry name" value="Tetratricopeptide repeat domain"/>
    <property type="match status" value="1"/>
</dbReference>
<evidence type="ECO:0000256" key="3">
    <source>
        <dbReference type="SAM" id="Phobius"/>
    </source>
</evidence>
<keyword evidence="3" id="KW-0472">Membrane</keyword>
<reference evidence="4 5" key="1">
    <citation type="submission" date="2020-04" db="EMBL/GenBank/DDBJ databases">
        <title>Collinsella sp. KGMB02528 nov., an anaerobic actinobacterium isolated from human feces.</title>
        <authorList>
            <person name="Han K.-I."/>
            <person name="Eom M.K."/>
            <person name="Kim J.-S."/>
            <person name="Lee K.C."/>
            <person name="Suh M.K."/>
            <person name="Park S.-H."/>
            <person name="Lee J.H."/>
            <person name="Kang S.W."/>
            <person name="Park J.-E."/>
            <person name="Oh B.S."/>
            <person name="Yu S.Y."/>
            <person name="Choi S.-H."/>
            <person name="Lee D.H."/>
            <person name="Yoon H."/>
            <person name="Kim B.-Y."/>
            <person name="Lee J.H."/>
            <person name="Lee J.-S."/>
        </authorList>
    </citation>
    <scope>NUCLEOTIDE SEQUENCE [LARGE SCALE GENOMIC DNA]</scope>
    <source>
        <strain evidence="4 5">KGMB02528</strain>
    </source>
</reference>
<evidence type="ECO:0000313" key="4">
    <source>
        <dbReference type="EMBL" id="NMF55571.1"/>
    </source>
</evidence>
<gene>
    <name evidence="4" type="ORF">HF320_04405</name>
</gene>
<organism evidence="4 5">
    <name type="scientific">Collinsella acetigenes</name>
    <dbReference type="NCBI Taxonomy" id="2713419"/>
    <lineage>
        <taxon>Bacteria</taxon>
        <taxon>Bacillati</taxon>
        <taxon>Actinomycetota</taxon>
        <taxon>Coriobacteriia</taxon>
        <taxon>Coriobacteriales</taxon>
        <taxon>Coriobacteriaceae</taxon>
        <taxon>Collinsella</taxon>
    </lineage>
</organism>
<feature type="region of interest" description="Disordered" evidence="2">
    <location>
        <begin position="401"/>
        <end position="462"/>
    </location>
</feature>
<sequence length="462" mass="47389">MFLASKEPGELLGEADHLRGNCLMRLGMYADAASAYADALQDTSYGKQGALLTNQGKALSAAGDLNGAVQAFSAATRDASYATPYKAYLGLGNALLTLGNVTDAGVAFRAAAIDGTNPAPASALSSLGSCFLQLGRPADAIEAYRTALDYVGPHDDTRSINAGLGESLVADGKIADAIDAFQSATADGLYELTPSQQAAFDSARETVSSQSAIASTQAGEVAFDTGADPLDPLGKSGNFMPDPSDTGFFTLSESEMIQQDKKDMKVRRKHRHTGLKVFLVILIILLLAAGGLGFAYTRGFGFPSQQDAVNGLFQAVTDGSDTAAYLSPSLSDDAKSAIVSSIPSGATVTISAMDQNMTTSTAKVTAQLSKGATIVYQVEFDRSSNHIGWTVKSLSADFGTAGTGGSATGEATVSSDDSNAPDSSTGESSDASTDENQGSSDSTSEQSSDTDSEASSTTDSAQ</sequence>
<dbReference type="AlphaFoldDB" id="A0A7X9UBQ7"/>
<dbReference type="PROSITE" id="PS50005">
    <property type="entry name" value="TPR"/>
    <property type="match status" value="1"/>
</dbReference>
<keyword evidence="3" id="KW-0812">Transmembrane</keyword>
<evidence type="ECO:0000313" key="5">
    <source>
        <dbReference type="Proteomes" id="UP000546970"/>
    </source>
</evidence>
<accession>A0A7X9UBQ7</accession>
<feature type="compositionally biased region" description="Polar residues" evidence="2">
    <location>
        <begin position="416"/>
        <end position="438"/>
    </location>
</feature>
<keyword evidence="5" id="KW-1185">Reference proteome</keyword>
<feature type="repeat" description="TPR" evidence="1">
    <location>
        <begin position="121"/>
        <end position="154"/>
    </location>
</feature>
<feature type="transmembrane region" description="Helical" evidence="3">
    <location>
        <begin position="277"/>
        <end position="296"/>
    </location>
</feature>
<comment type="caution">
    <text evidence="4">The sequence shown here is derived from an EMBL/GenBank/DDBJ whole genome shotgun (WGS) entry which is preliminary data.</text>
</comment>